<evidence type="ECO:0000313" key="1">
    <source>
        <dbReference type="EMBL" id="MCW9712301.1"/>
    </source>
</evidence>
<dbReference type="InterPro" id="IPR021829">
    <property type="entry name" value="DUF3419"/>
</dbReference>
<reference evidence="1 2" key="1">
    <citation type="submission" date="2021-11" db="EMBL/GenBank/DDBJ databases">
        <title>Aliifidinibius sp. nov., a new bacterium isolated from saline soil.</title>
        <authorList>
            <person name="Galisteo C."/>
            <person name="De La Haba R."/>
            <person name="Sanchez-Porro C."/>
            <person name="Ventosa A."/>
        </authorList>
    </citation>
    <scope>NUCLEOTIDE SEQUENCE [LARGE SCALE GENOMIC DNA]</scope>
    <source>
        <strain evidence="1 2">KACC 190600</strain>
    </source>
</reference>
<organism evidence="1 2">
    <name type="scientific">Fodinibius salicampi</name>
    <dbReference type="NCBI Taxonomy" id="1920655"/>
    <lineage>
        <taxon>Bacteria</taxon>
        <taxon>Pseudomonadati</taxon>
        <taxon>Balneolota</taxon>
        <taxon>Balneolia</taxon>
        <taxon>Balneolales</taxon>
        <taxon>Balneolaceae</taxon>
        <taxon>Fodinibius</taxon>
    </lineage>
</organism>
<dbReference type="RefSeq" id="WP_265788148.1">
    <property type="nucleotide sequence ID" value="NZ_BAABRS010000001.1"/>
</dbReference>
<dbReference type="EMBL" id="JAJNDC010000001">
    <property type="protein sequence ID" value="MCW9712301.1"/>
    <property type="molecule type" value="Genomic_DNA"/>
</dbReference>
<keyword evidence="2" id="KW-1185">Reference proteome</keyword>
<name>A0ABT3PWR5_9BACT</name>
<dbReference type="PANTHER" id="PTHR47473">
    <property type="entry name" value="BTA1P"/>
    <property type="match status" value="1"/>
</dbReference>
<evidence type="ECO:0000313" key="2">
    <source>
        <dbReference type="Proteomes" id="UP001207337"/>
    </source>
</evidence>
<dbReference type="Pfam" id="PF11899">
    <property type="entry name" value="DUF3419"/>
    <property type="match status" value="1"/>
</dbReference>
<accession>A0ABT3PWR5</accession>
<dbReference type="PANTHER" id="PTHR47473:SF1">
    <property type="entry name" value="METHYLTRANSFERASE DOMAIN-CONTAINING PROTEIN"/>
    <property type="match status" value="1"/>
</dbReference>
<protein>
    <submittedName>
        <fullName evidence="1">BtaA family protein</fullName>
    </submittedName>
</protein>
<proteinExistence type="predicted"/>
<gene>
    <name evidence="1" type="ORF">LQ318_05210</name>
</gene>
<sequence length="388" mass="45393">MNVLSDIVEKLRDQLFKSVVSNNLVYNTCWEDPRLDREMLQLDDQSKVVMLTSAGCNALDYLIDNPKHIFCIDKNPVQNALLQLKQALIKKGNPSLLWSFFGCGEIEGAEMIYNQDLRKYLSPRAQTYWDDHIHYFSPYSSESSFYFRGTSGKFALLMRNSIRKKGLYGDIKHLLNAQTLEEQAYYFNEIEPLLWNGFQRWLLSRNAVLSMIGVPSTQRQIIEQEYSEGILHYIRKSLRKVFTEIPIQDNYFWRVYLTGSYTSDCCPNYLKEEYFDTLQSRVNRIEIHTSTLSEFLKRNPGTYSHFVLLDHQDWMIGQNPELLAREWEYILRNAVAGTRILFRSVAPEADFIPSFARKKLNFACSLTENLHFQDRVGTYESTHLAIVQ</sequence>
<dbReference type="Proteomes" id="UP001207337">
    <property type="component" value="Unassembled WGS sequence"/>
</dbReference>
<comment type="caution">
    <text evidence="1">The sequence shown here is derived from an EMBL/GenBank/DDBJ whole genome shotgun (WGS) entry which is preliminary data.</text>
</comment>